<gene>
    <name evidence="2" type="ORF">RHGRI_009670</name>
</gene>
<feature type="domain" description="Agenet" evidence="1">
    <location>
        <begin position="1"/>
        <end position="69"/>
    </location>
</feature>
<protein>
    <recommendedName>
        <fullName evidence="1">Agenet domain-containing protein</fullName>
    </recommendedName>
</protein>
<name>A0AAV6KFM9_9ERIC</name>
<dbReference type="Pfam" id="PF05641">
    <property type="entry name" value="Agenet"/>
    <property type="match status" value="1"/>
</dbReference>
<dbReference type="PANTHER" id="PTHR31917:SF148">
    <property type="entry name" value="DUF724 DOMAIN-CONTAINING PROTEIN 2"/>
    <property type="match status" value="1"/>
</dbReference>
<dbReference type="PANTHER" id="PTHR31917">
    <property type="entry name" value="AGENET DOMAIN-CONTAINING PROTEIN-RELATED"/>
    <property type="match status" value="1"/>
</dbReference>
<dbReference type="InterPro" id="IPR008395">
    <property type="entry name" value="Agenet-like_dom"/>
</dbReference>
<evidence type="ECO:0000313" key="2">
    <source>
        <dbReference type="EMBL" id="KAG5551332.1"/>
    </source>
</evidence>
<accession>A0AAV6KFM9</accession>
<proteinExistence type="predicted"/>
<evidence type="ECO:0000259" key="1">
    <source>
        <dbReference type="SMART" id="SM00743"/>
    </source>
</evidence>
<evidence type="ECO:0000313" key="3">
    <source>
        <dbReference type="Proteomes" id="UP000823749"/>
    </source>
</evidence>
<reference evidence="2" key="1">
    <citation type="submission" date="2020-08" db="EMBL/GenBank/DDBJ databases">
        <title>Plant Genome Project.</title>
        <authorList>
            <person name="Zhang R.-G."/>
        </authorList>
    </citation>
    <scope>NUCLEOTIDE SEQUENCE</scope>
    <source>
        <strain evidence="2">WSP0</strain>
        <tissue evidence="2">Leaf</tissue>
    </source>
</reference>
<dbReference type="AlphaFoldDB" id="A0AAV6KFM9"/>
<dbReference type="SMART" id="SM00743">
    <property type="entry name" value="Agenet"/>
    <property type="match status" value="2"/>
</dbReference>
<dbReference type="EMBL" id="JACTNZ010000004">
    <property type="protein sequence ID" value="KAG5551332.1"/>
    <property type="molecule type" value="Genomic_DNA"/>
</dbReference>
<sequence>MDICLGSDVEICSNEDGFLGSYYAAKVISRAGKARFRVEYATLLANDQKSPLKEVVRASDLRPEPPRIGASSFNVLDKVDAYDLDGWWVGRVTGRKDGSRYVVHFECSGDEYVYPVSVLRVHQEYENGQWVPSQQKARTHQTQAFCRNGSHSVRTPLVMTDDSPGLLYSTRPMNTAFHGPSKRIKQATGPRVLTFCYVCRSLGELMGKSQTC</sequence>
<dbReference type="InterPro" id="IPR014002">
    <property type="entry name" value="Agenet_dom_plant"/>
</dbReference>
<feature type="domain" description="Agenet" evidence="1">
    <location>
        <begin position="71"/>
        <end position="127"/>
    </location>
</feature>
<organism evidence="2 3">
    <name type="scientific">Rhododendron griersonianum</name>
    <dbReference type="NCBI Taxonomy" id="479676"/>
    <lineage>
        <taxon>Eukaryota</taxon>
        <taxon>Viridiplantae</taxon>
        <taxon>Streptophyta</taxon>
        <taxon>Embryophyta</taxon>
        <taxon>Tracheophyta</taxon>
        <taxon>Spermatophyta</taxon>
        <taxon>Magnoliopsida</taxon>
        <taxon>eudicotyledons</taxon>
        <taxon>Gunneridae</taxon>
        <taxon>Pentapetalae</taxon>
        <taxon>asterids</taxon>
        <taxon>Ericales</taxon>
        <taxon>Ericaceae</taxon>
        <taxon>Ericoideae</taxon>
        <taxon>Rhodoreae</taxon>
        <taxon>Rhododendron</taxon>
    </lineage>
</organism>
<comment type="caution">
    <text evidence="2">The sequence shown here is derived from an EMBL/GenBank/DDBJ whole genome shotgun (WGS) entry which is preliminary data.</text>
</comment>
<dbReference type="Proteomes" id="UP000823749">
    <property type="component" value="Chromosome 4"/>
</dbReference>
<dbReference type="CDD" id="cd20405">
    <property type="entry name" value="Tudor_Agenet_AtDUF_rpt1_3"/>
    <property type="match status" value="1"/>
</dbReference>
<dbReference type="CDD" id="cd20406">
    <property type="entry name" value="Tudor_Agenet_AtDUF_rpt2_4"/>
    <property type="match status" value="1"/>
</dbReference>
<keyword evidence="3" id="KW-1185">Reference proteome</keyword>